<keyword evidence="1" id="KW-0801">TPQ</keyword>
<name>A0AAV5DPQ0_ELECO</name>
<keyword evidence="1" id="KW-0560">Oxidoreductase</keyword>
<dbReference type="Gene3D" id="2.70.98.20">
    <property type="entry name" value="Copper amine oxidase, catalytic domain"/>
    <property type="match status" value="2"/>
</dbReference>
<dbReference type="GO" id="GO:0008131">
    <property type="term" value="F:primary methylamine oxidase activity"/>
    <property type="evidence" value="ECO:0007669"/>
    <property type="project" value="InterPro"/>
</dbReference>
<dbReference type="InterPro" id="IPR015798">
    <property type="entry name" value="Cu_amine_oxidase_C"/>
</dbReference>
<keyword evidence="1" id="KW-0479">Metal-binding</keyword>
<dbReference type="Pfam" id="PF01179">
    <property type="entry name" value="Cu_amine_oxid"/>
    <property type="match status" value="2"/>
</dbReference>
<dbReference type="SUPFAM" id="SSF49998">
    <property type="entry name" value="Amine oxidase catalytic domain"/>
    <property type="match status" value="1"/>
</dbReference>
<gene>
    <name evidence="3" type="primary">ga30448</name>
    <name evidence="3" type="ORF">PR202_ga30448</name>
</gene>
<comment type="similarity">
    <text evidence="1">Belongs to the copper/topaquinone oxidase family.</text>
</comment>
<reference evidence="3" key="2">
    <citation type="submission" date="2021-12" db="EMBL/GenBank/DDBJ databases">
        <title>Resequencing data analysis of finger millet.</title>
        <authorList>
            <person name="Hatakeyama M."/>
            <person name="Aluri S."/>
            <person name="Balachadran M.T."/>
            <person name="Sivarajan S.R."/>
            <person name="Poveda L."/>
            <person name="Shimizu-Inatsugi R."/>
            <person name="Schlapbach R."/>
            <person name="Sreeman S.M."/>
            <person name="Shimizu K.K."/>
        </authorList>
    </citation>
    <scope>NUCLEOTIDE SEQUENCE</scope>
</reference>
<keyword evidence="1" id="KW-0186">Copper</keyword>
<keyword evidence="4" id="KW-1185">Reference proteome</keyword>
<dbReference type="EC" id="1.4.3.-" evidence="1"/>
<dbReference type="InterPro" id="IPR036460">
    <property type="entry name" value="Cu_amine_oxidase_C_sf"/>
</dbReference>
<accession>A0AAV5DPQ0</accession>
<protein>
    <recommendedName>
        <fullName evidence="1">Amine oxidase</fullName>
        <ecNumber evidence="1">1.4.3.-</ecNumber>
    </recommendedName>
</protein>
<evidence type="ECO:0000256" key="1">
    <source>
        <dbReference type="RuleBase" id="RU000672"/>
    </source>
</evidence>
<reference evidence="3" key="1">
    <citation type="journal article" date="2018" name="DNA Res.">
        <title>Multiple hybrid de novo genome assembly of finger millet, an orphan allotetraploid crop.</title>
        <authorList>
            <person name="Hatakeyama M."/>
            <person name="Aluri S."/>
            <person name="Balachadran M.T."/>
            <person name="Sivarajan S.R."/>
            <person name="Patrignani A."/>
            <person name="Gruter S."/>
            <person name="Poveda L."/>
            <person name="Shimizu-Inatsugi R."/>
            <person name="Baeten J."/>
            <person name="Francoijs K.J."/>
            <person name="Nataraja K.N."/>
            <person name="Reddy Y.A.N."/>
            <person name="Phadnis S."/>
            <person name="Ravikumar R.L."/>
            <person name="Schlapbach R."/>
            <person name="Sreeman S.M."/>
            <person name="Shimizu K.K."/>
        </authorList>
    </citation>
    <scope>NUCLEOTIDE SEQUENCE</scope>
</reference>
<evidence type="ECO:0000313" key="4">
    <source>
        <dbReference type="Proteomes" id="UP001054889"/>
    </source>
</evidence>
<dbReference type="GO" id="GO:0048038">
    <property type="term" value="F:quinone binding"/>
    <property type="evidence" value="ECO:0007669"/>
    <property type="project" value="InterPro"/>
</dbReference>
<comment type="PTM">
    <text evidence="1">Topaquinone (TPQ) is generated by copper-dependent autoxidation of a specific tyrosyl residue.</text>
</comment>
<evidence type="ECO:0000259" key="2">
    <source>
        <dbReference type="Pfam" id="PF01179"/>
    </source>
</evidence>
<dbReference type="EMBL" id="BQKI01000022">
    <property type="protein sequence ID" value="GJN12191.1"/>
    <property type="molecule type" value="Genomic_DNA"/>
</dbReference>
<feature type="domain" description="Copper amine oxidase catalytic" evidence="2">
    <location>
        <begin position="56"/>
        <end position="92"/>
    </location>
</feature>
<proteinExistence type="inferred from homology"/>
<feature type="domain" description="Copper amine oxidase catalytic" evidence="2">
    <location>
        <begin position="14"/>
        <end position="55"/>
    </location>
</feature>
<dbReference type="GO" id="GO:0005507">
    <property type="term" value="F:copper ion binding"/>
    <property type="evidence" value="ECO:0007669"/>
    <property type="project" value="InterPro"/>
</dbReference>
<dbReference type="PROSITE" id="PS01164">
    <property type="entry name" value="COPPER_AMINE_OXID_1"/>
    <property type="match status" value="1"/>
</dbReference>
<dbReference type="Proteomes" id="UP001054889">
    <property type="component" value="Unassembled WGS sequence"/>
</dbReference>
<evidence type="ECO:0000313" key="3">
    <source>
        <dbReference type="EMBL" id="GJN12191.1"/>
    </source>
</evidence>
<organism evidence="3 4">
    <name type="scientific">Eleusine coracana subsp. coracana</name>
    <dbReference type="NCBI Taxonomy" id="191504"/>
    <lineage>
        <taxon>Eukaryota</taxon>
        <taxon>Viridiplantae</taxon>
        <taxon>Streptophyta</taxon>
        <taxon>Embryophyta</taxon>
        <taxon>Tracheophyta</taxon>
        <taxon>Spermatophyta</taxon>
        <taxon>Magnoliopsida</taxon>
        <taxon>Liliopsida</taxon>
        <taxon>Poales</taxon>
        <taxon>Poaceae</taxon>
        <taxon>PACMAD clade</taxon>
        <taxon>Chloridoideae</taxon>
        <taxon>Cynodonteae</taxon>
        <taxon>Eleusininae</taxon>
        <taxon>Eleusine</taxon>
    </lineage>
</organism>
<comment type="caution">
    <text evidence="3">The sequence shown here is derived from an EMBL/GenBank/DDBJ whole genome shotgun (WGS) entry which is preliminary data.</text>
</comment>
<dbReference type="PANTHER" id="PTHR10638">
    <property type="entry name" value="COPPER AMINE OXIDASE"/>
    <property type="match status" value="1"/>
</dbReference>
<dbReference type="PANTHER" id="PTHR10638:SF67">
    <property type="entry name" value="AMINE OXIDASE"/>
    <property type="match status" value="1"/>
</dbReference>
<dbReference type="InterPro" id="IPR000269">
    <property type="entry name" value="Cu_amine_oxidase"/>
</dbReference>
<dbReference type="InterPro" id="IPR049948">
    <property type="entry name" value="Cu_Am_ox_TPQ-bd"/>
</dbReference>
<comment type="cofactor">
    <cofactor evidence="1">
        <name>Cu cation</name>
        <dbReference type="ChEBI" id="CHEBI:23378"/>
    </cofactor>
    <text evidence="1">Contains 1 topaquinone per subunit.</text>
</comment>
<sequence length="93" mass="10710">MVTSLASVHDAHDGARHRVLYRSIVSELIVPYLDPEDGWYFHTFMDAGEFNLGIITEVRPDVTLVVRMVVTVGNYDYILDREFKTTDTIKFMV</sequence>
<dbReference type="AlphaFoldDB" id="A0AAV5DPQ0"/>
<dbReference type="GO" id="GO:0009308">
    <property type="term" value="P:amine metabolic process"/>
    <property type="evidence" value="ECO:0007669"/>
    <property type="project" value="UniProtKB-UniRule"/>
</dbReference>